<sequence>MTDLDERIARALREQADGPVDTNSLLTAAVNGGRARRRRRRAVIGAALGVAVLLGAGVAVRTPSAAPPQPAVTPSPVVVTPPRAPGVPGAAERPALIGTDPRLLHFGVDPTAAKPVAWRSAAQVESMRLDLGDGVQAMVIVAADPRTAEIGDPSQLRDIGPDKAGAVTSDKDLASPGQGLDAASRYNGVIRQLDRVTKGWVLRWQPVPGLYVRVAALGETGAEVRRAAAALRFDEARRCVAPIQLTALPPGARISACEVAVRQLSWPRIVNVGGMTTPTQMAVAASDHTEAALTVALQGAATLPVRLTYLPRPSSPERAKANRRIAGRPVFDMGDFWHVLGIPNTLLSMGHENRWERSPTDAEVSTVIGGLRVADDRGEPASWE</sequence>
<evidence type="ECO:0000313" key="3">
    <source>
        <dbReference type="Proteomes" id="UP000248966"/>
    </source>
</evidence>
<reference evidence="2 3" key="1">
    <citation type="submission" date="2018-03" db="EMBL/GenBank/DDBJ databases">
        <title>Defining the species Micromonospora saelicesensis and Micromonospora noduli under the framework of genomics.</title>
        <authorList>
            <person name="Riesco R."/>
            <person name="Trujillo M.E."/>
        </authorList>
    </citation>
    <scope>NUCLEOTIDE SEQUENCE [LARGE SCALE GENOMIC DNA]</scope>
    <source>
        <strain evidence="2 3">LAH08</strain>
    </source>
</reference>
<organism evidence="2 3">
    <name type="scientific">Micromonospora noduli</name>
    <dbReference type="NCBI Taxonomy" id="709876"/>
    <lineage>
        <taxon>Bacteria</taxon>
        <taxon>Bacillati</taxon>
        <taxon>Actinomycetota</taxon>
        <taxon>Actinomycetes</taxon>
        <taxon>Micromonosporales</taxon>
        <taxon>Micromonosporaceae</taxon>
        <taxon>Micromonospora</taxon>
    </lineage>
</organism>
<evidence type="ECO:0000256" key="1">
    <source>
        <dbReference type="SAM" id="Phobius"/>
    </source>
</evidence>
<dbReference type="EMBL" id="PYAA01000014">
    <property type="protein sequence ID" value="RAO01734.1"/>
    <property type="molecule type" value="Genomic_DNA"/>
</dbReference>
<accession>A0A328NB06</accession>
<protein>
    <submittedName>
        <fullName evidence="2">Uncharacterized protein</fullName>
    </submittedName>
</protein>
<name>A0A328NB06_9ACTN</name>
<proteinExistence type="predicted"/>
<gene>
    <name evidence="2" type="ORF">LAH08_02671</name>
</gene>
<keyword evidence="1" id="KW-1133">Transmembrane helix</keyword>
<keyword evidence="1" id="KW-0472">Membrane</keyword>
<comment type="caution">
    <text evidence="2">The sequence shown here is derived from an EMBL/GenBank/DDBJ whole genome shotgun (WGS) entry which is preliminary data.</text>
</comment>
<dbReference type="AlphaFoldDB" id="A0A328NB06"/>
<dbReference type="Proteomes" id="UP000248966">
    <property type="component" value="Unassembled WGS sequence"/>
</dbReference>
<feature type="transmembrane region" description="Helical" evidence="1">
    <location>
        <begin position="42"/>
        <end position="60"/>
    </location>
</feature>
<keyword evidence="1" id="KW-0812">Transmembrane</keyword>
<dbReference type="RefSeq" id="WP_112584040.1">
    <property type="nucleotide sequence ID" value="NZ_PYAA01000014.1"/>
</dbReference>
<evidence type="ECO:0000313" key="2">
    <source>
        <dbReference type="EMBL" id="RAO01734.1"/>
    </source>
</evidence>